<keyword evidence="2" id="KW-1185">Reference proteome</keyword>
<accession>A0ACB8S4S2</accession>
<proteinExistence type="predicted"/>
<dbReference type="Proteomes" id="UP000814033">
    <property type="component" value="Unassembled WGS sequence"/>
</dbReference>
<keyword evidence="1" id="KW-0378">Hydrolase</keyword>
<name>A0ACB8S4S2_9AGAM</name>
<evidence type="ECO:0000313" key="1">
    <source>
        <dbReference type="EMBL" id="KAI0051157.1"/>
    </source>
</evidence>
<protein>
    <submittedName>
        <fullName evidence="1">Metallo-dependent hydrolase</fullName>
    </submittedName>
</protein>
<organism evidence="1 2">
    <name type="scientific">Auriscalpium vulgare</name>
    <dbReference type="NCBI Taxonomy" id="40419"/>
    <lineage>
        <taxon>Eukaryota</taxon>
        <taxon>Fungi</taxon>
        <taxon>Dikarya</taxon>
        <taxon>Basidiomycota</taxon>
        <taxon>Agaricomycotina</taxon>
        <taxon>Agaricomycetes</taxon>
        <taxon>Russulales</taxon>
        <taxon>Auriscalpiaceae</taxon>
        <taxon>Auriscalpium</taxon>
    </lineage>
</organism>
<sequence length="469" mass="51264">MLFRGDFVHFQTLNALQICHDHLLAVDRFGYVSHFADAAEDASHALLSTQPAPEVTLLPRGSFMLPSFCDLHLHAPQFLYQGTGLHLPLMQWLDEYAFKAEEMLDSDPALAQRVYRSLADRLIANGTGAVALFGTIKTDTNILLADIMQQAGLRALVGKLSMDISSRPTYTEHTSEAALVAAISFIERMRSITASLLPHERLVEPVLTPRFVPTCSDALLRGLGEIAARHNVRIQSHLAEARDEVDATLLHRGVSDFEAFDRAGLLTPRTLQAHCTFLTLDEQSRLASRGTAIAHCPLSNAYFSARPLPLREALDREVRVGLGTDVAGGYSADIMSAMRWAVGVAKLREGARSEGLESEAGVGHNTSLRHLDVDWKEAMFLATRGGAEALGLASGVFVVGAPFDAQHIRLFETCPEPRGIGALDFFDLEGAGSAASRALTPEMVEKWWCIGDARNRAGMWVQGRRIGSW</sequence>
<dbReference type="EMBL" id="MU275855">
    <property type="protein sequence ID" value="KAI0051157.1"/>
    <property type="molecule type" value="Genomic_DNA"/>
</dbReference>
<reference evidence="1" key="1">
    <citation type="submission" date="2021-02" db="EMBL/GenBank/DDBJ databases">
        <authorList>
            <consortium name="DOE Joint Genome Institute"/>
            <person name="Ahrendt S."/>
            <person name="Looney B.P."/>
            <person name="Miyauchi S."/>
            <person name="Morin E."/>
            <person name="Drula E."/>
            <person name="Courty P.E."/>
            <person name="Chicoki N."/>
            <person name="Fauchery L."/>
            <person name="Kohler A."/>
            <person name="Kuo A."/>
            <person name="Labutti K."/>
            <person name="Pangilinan J."/>
            <person name="Lipzen A."/>
            <person name="Riley R."/>
            <person name="Andreopoulos W."/>
            <person name="He G."/>
            <person name="Johnson J."/>
            <person name="Barry K.W."/>
            <person name="Grigoriev I.V."/>
            <person name="Nagy L."/>
            <person name="Hibbett D."/>
            <person name="Henrissat B."/>
            <person name="Matheny P.B."/>
            <person name="Labbe J."/>
            <person name="Martin F."/>
        </authorList>
    </citation>
    <scope>NUCLEOTIDE SEQUENCE</scope>
    <source>
        <strain evidence="1">FP105234-sp</strain>
    </source>
</reference>
<evidence type="ECO:0000313" key="2">
    <source>
        <dbReference type="Proteomes" id="UP000814033"/>
    </source>
</evidence>
<comment type="caution">
    <text evidence="1">The sequence shown here is derived from an EMBL/GenBank/DDBJ whole genome shotgun (WGS) entry which is preliminary data.</text>
</comment>
<reference evidence="1" key="2">
    <citation type="journal article" date="2022" name="New Phytol.">
        <title>Evolutionary transition to the ectomycorrhizal habit in the genomes of a hyperdiverse lineage of mushroom-forming fungi.</title>
        <authorList>
            <person name="Looney B."/>
            <person name="Miyauchi S."/>
            <person name="Morin E."/>
            <person name="Drula E."/>
            <person name="Courty P.E."/>
            <person name="Kohler A."/>
            <person name="Kuo A."/>
            <person name="LaButti K."/>
            <person name="Pangilinan J."/>
            <person name="Lipzen A."/>
            <person name="Riley R."/>
            <person name="Andreopoulos W."/>
            <person name="He G."/>
            <person name="Johnson J."/>
            <person name="Nolan M."/>
            <person name="Tritt A."/>
            <person name="Barry K.W."/>
            <person name="Grigoriev I.V."/>
            <person name="Nagy L.G."/>
            <person name="Hibbett D."/>
            <person name="Henrissat B."/>
            <person name="Matheny P.B."/>
            <person name="Labbe J."/>
            <person name="Martin F.M."/>
        </authorList>
    </citation>
    <scope>NUCLEOTIDE SEQUENCE</scope>
    <source>
        <strain evidence="1">FP105234-sp</strain>
    </source>
</reference>
<gene>
    <name evidence="1" type="ORF">FA95DRAFT_1580880</name>
</gene>